<evidence type="ECO:0000313" key="3">
    <source>
        <dbReference type="Proteomes" id="UP001209317"/>
    </source>
</evidence>
<evidence type="ECO:0000256" key="1">
    <source>
        <dbReference type="ARBA" id="ARBA00022801"/>
    </source>
</evidence>
<dbReference type="GO" id="GO:0016787">
    <property type="term" value="F:hydrolase activity"/>
    <property type="evidence" value="ECO:0007669"/>
    <property type="project" value="UniProtKB-KW"/>
</dbReference>
<dbReference type="AlphaFoldDB" id="A0AAE3IJJ8"/>
<dbReference type="InterPro" id="IPR012341">
    <property type="entry name" value="6hp_glycosidase-like_sf"/>
</dbReference>
<sequence>MTVIVGWIFSACKKDGSSREDPIISPVSNLKAEATDNPNELSVSWNNPSQAVSIDISYLLEGQSDVNAISKNVPVSGQTGRYLIQVTDYGKYIIAAVSIADNGKRSNKVSIIATPKNNDDYGLENFPEAADPKTVGTKLAQRYIQTISDPAHSVRSNYPYVCTWLGALWFAQAVKNESLYNTLRTKYDNIFFSAGSSSLYPSPDHVDKNIFGAVPLELYKKVKDNKYLNLGLAYADKQWDLPANATQVQKEWHYQGYSWQTRIWIDDMFMITAVQAQAYQVTGNRIYIDRAAKEMAMYLDKIQRPNGLFYHTPTVPYYWGRGNGWMAVGMAELLRLLPEDNMHRKKIEDAYKLMMSTLLQYQTDDGMWRQLIDKSELWKETSGTAMFTYAMIVGVRKGWLDKKTYGAAARKAWLSLLTYINSDNNIKDVCEGTNAQNNYQYYVDRKRNTGDLHGQAPMLWCAYALCSDSDNL</sequence>
<dbReference type="CDD" id="cd00063">
    <property type="entry name" value="FN3"/>
    <property type="match status" value="1"/>
</dbReference>
<dbReference type="InterPro" id="IPR003961">
    <property type="entry name" value="FN3_dom"/>
</dbReference>
<proteinExistence type="predicted"/>
<name>A0AAE3IJJ8_9BACT</name>
<dbReference type="GO" id="GO:0005975">
    <property type="term" value="P:carbohydrate metabolic process"/>
    <property type="evidence" value="ECO:0007669"/>
    <property type="project" value="InterPro"/>
</dbReference>
<evidence type="ECO:0000313" key="2">
    <source>
        <dbReference type="EMBL" id="MCU7693205.1"/>
    </source>
</evidence>
<dbReference type="RefSeq" id="WP_263036693.1">
    <property type="nucleotide sequence ID" value="NZ_JAOTPL010000002.1"/>
</dbReference>
<dbReference type="Pfam" id="PF07470">
    <property type="entry name" value="Glyco_hydro_88"/>
    <property type="match status" value="1"/>
</dbReference>
<dbReference type="Proteomes" id="UP001209317">
    <property type="component" value="Unassembled WGS sequence"/>
</dbReference>
<dbReference type="Gene3D" id="1.50.10.10">
    <property type="match status" value="1"/>
</dbReference>
<dbReference type="PANTHER" id="PTHR33886:SF8">
    <property type="entry name" value="UNSATURATED RHAMNOGALACTURONAN HYDROLASE (EUROFUNG)"/>
    <property type="match status" value="1"/>
</dbReference>
<dbReference type="SUPFAM" id="SSF48208">
    <property type="entry name" value="Six-hairpin glycosidases"/>
    <property type="match status" value="1"/>
</dbReference>
<keyword evidence="3" id="KW-1185">Reference proteome</keyword>
<dbReference type="InterPro" id="IPR010905">
    <property type="entry name" value="Glyco_hydro_88"/>
</dbReference>
<dbReference type="InterPro" id="IPR008928">
    <property type="entry name" value="6-hairpin_glycosidase_sf"/>
</dbReference>
<organism evidence="2 3">
    <name type="scientific">Haoranjiania flava</name>
    <dbReference type="NCBI Taxonomy" id="1856322"/>
    <lineage>
        <taxon>Bacteria</taxon>
        <taxon>Pseudomonadati</taxon>
        <taxon>Bacteroidota</taxon>
        <taxon>Chitinophagia</taxon>
        <taxon>Chitinophagales</taxon>
        <taxon>Chitinophagaceae</taxon>
        <taxon>Haoranjiania</taxon>
    </lineage>
</organism>
<protein>
    <submittedName>
        <fullName evidence="2">Glycoside hydrolase family 88 protein</fullName>
    </submittedName>
</protein>
<dbReference type="InterPro" id="IPR052043">
    <property type="entry name" value="PolySaccharide_Degr_Enz"/>
</dbReference>
<gene>
    <name evidence="2" type="ORF">OD355_01600</name>
</gene>
<keyword evidence="1 2" id="KW-0378">Hydrolase</keyword>
<accession>A0AAE3IJJ8</accession>
<dbReference type="EMBL" id="JAOTPL010000002">
    <property type="protein sequence ID" value="MCU7693205.1"/>
    <property type="molecule type" value="Genomic_DNA"/>
</dbReference>
<reference evidence="2" key="1">
    <citation type="submission" date="2022-10" db="EMBL/GenBank/DDBJ databases">
        <authorList>
            <person name="Kim H.S."/>
            <person name="Kim J.-S."/>
            <person name="Suh M.K."/>
            <person name="Eom M.K."/>
            <person name="Lee J.-S."/>
        </authorList>
    </citation>
    <scope>NUCLEOTIDE SEQUENCE</scope>
    <source>
        <strain evidence="2">LIP-5</strain>
    </source>
</reference>
<comment type="caution">
    <text evidence="2">The sequence shown here is derived from an EMBL/GenBank/DDBJ whole genome shotgun (WGS) entry which is preliminary data.</text>
</comment>
<dbReference type="PANTHER" id="PTHR33886">
    <property type="entry name" value="UNSATURATED RHAMNOGALACTURONAN HYDROLASE (EUROFUNG)"/>
    <property type="match status" value="1"/>
</dbReference>